<protein>
    <submittedName>
        <fullName evidence="2">Uncharacterized protein</fullName>
    </submittedName>
</protein>
<evidence type="ECO:0000313" key="2">
    <source>
        <dbReference type="EMBL" id="KAJ9586548.1"/>
    </source>
</evidence>
<gene>
    <name evidence="2" type="ORF">L9F63_028410</name>
</gene>
<feature type="non-terminal residue" evidence="2">
    <location>
        <position position="86"/>
    </location>
</feature>
<reference evidence="2" key="2">
    <citation type="submission" date="2023-05" db="EMBL/GenBank/DDBJ databases">
        <authorList>
            <person name="Fouks B."/>
        </authorList>
    </citation>
    <scope>NUCLEOTIDE SEQUENCE</scope>
    <source>
        <strain evidence="2">Stay&amp;Tobe</strain>
        <tissue evidence="2">Testes</tissue>
    </source>
</reference>
<name>A0AAD7ZTU4_DIPPU</name>
<organism evidence="2 3">
    <name type="scientific">Diploptera punctata</name>
    <name type="common">Pacific beetle cockroach</name>
    <dbReference type="NCBI Taxonomy" id="6984"/>
    <lineage>
        <taxon>Eukaryota</taxon>
        <taxon>Metazoa</taxon>
        <taxon>Ecdysozoa</taxon>
        <taxon>Arthropoda</taxon>
        <taxon>Hexapoda</taxon>
        <taxon>Insecta</taxon>
        <taxon>Pterygota</taxon>
        <taxon>Neoptera</taxon>
        <taxon>Polyneoptera</taxon>
        <taxon>Dictyoptera</taxon>
        <taxon>Blattodea</taxon>
        <taxon>Blaberoidea</taxon>
        <taxon>Blaberidae</taxon>
        <taxon>Diplopterinae</taxon>
        <taxon>Diploptera</taxon>
    </lineage>
</organism>
<feature type="non-terminal residue" evidence="2">
    <location>
        <position position="1"/>
    </location>
</feature>
<sequence>NTLCLQNPATITMNIPRCQDNIPAPSTHSCNFMARSISEEFSSGDTRYRDNDDYPHTRDKGKEKEDRDEDSSPTVKEVFDLLNCSE</sequence>
<reference evidence="2" key="1">
    <citation type="journal article" date="2023" name="IScience">
        <title>Live-bearing cockroach genome reveals convergent evolutionary mechanisms linked to viviparity in insects and beyond.</title>
        <authorList>
            <person name="Fouks B."/>
            <person name="Harrison M.C."/>
            <person name="Mikhailova A.A."/>
            <person name="Marchal E."/>
            <person name="English S."/>
            <person name="Carruthers M."/>
            <person name="Jennings E.C."/>
            <person name="Chiamaka E.L."/>
            <person name="Frigard R.A."/>
            <person name="Pippel M."/>
            <person name="Attardo G.M."/>
            <person name="Benoit J.B."/>
            <person name="Bornberg-Bauer E."/>
            <person name="Tobe S.S."/>
        </authorList>
    </citation>
    <scope>NUCLEOTIDE SEQUENCE</scope>
    <source>
        <strain evidence="2">Stay&amp;Tobe</strain>
    </source>
</reference>
<evidence type="ECO:0000256" key="1">
    <source>
        <dbReference type="SAM" id="MobiDB-lite"/>
    </source>
</evidence>
<feature type="compositionally biased region" description="Basic and acidic residues" evidence="1">
    <location>
        <begin position="46"/>
        <end position="65"/>
    </location>
</feature>
<dbReference type="EMBL" id="JASPKZ010007115">
    <property type="protein sequence ID" value="KAJ9586548.1"/>
    <property type="molecule type" value="Genomic_DNA"/>
</dbReference>
<proteinExistence type="predicted"/>
<keyword evidence="3" id="KW-1185">Reference proteome</keyword>
<comment type="caution">
    <text evidence="2">The sequence shown here is derived from an EMBL/GenBank/DDBJ whole genome shotgun (WGS) entry which is preliminary data.</text>
</comment>
<accession>A0AAD7ZTU4</accession>
<dbReference type="AlphaFoldDB" id="A0AAD7ZTU4"/>
<dbReference type="Proteomes" id="UP001233999">
    <property type="component" value="Unassembled WGS sequence"/>
</dbReference>
<evidence type="ECO:0000313" key="3">
    <source>
        <dbReference type="Proteomes" id="UP001233999"/>
    </source>
</evidence>
<feature type="region of interest" description="Disordered" evidence="1">
    <location>
        <begin position="41"/>
        <end position="86"/>
    </location>
</feature>